<dbReference type="AlphaFoldDB" id="B4G6V8"/>
<accession>B4G6V8</accession>
<organism evidence="2">
    <name type="scientific">Drosophila persimilis</name>
    <name type="common">Fruit fly</name>
    <dbReference type="NCBI Taxonomy" id="7234"/>
    <lineage>
        <taxon>Eukaryota</taxon>
        <taxon>Metazoa</taxon>
        <taxon>Ecdysozoa</taxon>
        <taxon>Arthropoda</taxon>
        <taxon>Hexapoda</taxon>
        <taxon>Insecta</taxon>
        <taxon>Pterygota</taxon>
        <taxon>Neoptera</taxon>
        <taxon>Endopterygota</taxon>
        <taxon>Diptera</taxon>
        <taxon>Brachycera</taxon>
        <taxon>Muscomorpha</taxon>
        <taxon>Ephydroidea</taxon>
        <taxon>Drosophilidae</taxon>
        <taxon>Drosophila</taxon>
        <taxon>Sophophora</taxon>
    </lineage>
</organism>
<dbReference type="HOGENOM" id="CLU_2017587_0_0_1"/>
<dbReference type="PhylomeDB" id="B4G6V8"/>
<name>B4G6V8_DROPE</name>
<evidence type="ECO:0000313" key="2">
    <source>
        <dbReference type="Proteomes" id="UP000008744"/>
    </source>
</evidence>
<proteinExistence type="predicted"/>
<evidence type="ECO:0000313" key="1">
    <source>
        <dbReference type="EMBL" id="EDW28277.1"/>
    </source>
</evidence>
<sequence length="123" mass="13417">MAPRQTFPQIPNGVHCGLEIRARRMHGYAHGGIPALQQGDEVVEERVVRVGGVCDRFVALDFAVLRPHVVLQDPEVAALQRLLMVVAIVAIDQRSHSLLQLLLVAGDDVAIGLCVVELWIPAD</sequence>
<reference evidence="1 2" key="1">
    <citation type="journal article" date="2007" name="Nature">
        <title>Evolution of genes and genomes on the Drosophila phylogeny.</title>
        <authorList>
            <consortium name="Drosophila 12 Genomes Consortium"/>
            <person name="Clark A.G."/>
            <person name="Eisen M.B."/>
            <person name="Smith D.R."/>
            <person name="Bergman C.M."/>
            <person name="Oliver B."/>
            <person name="Markow T.A."/>
            <person name="Kaufman T.C."/>
            <person name="Kellis M."/>
            <person name="Gelbart W."/>
            <person name="Iyer V.N."/>
            <person name="Pollard D.A."/>
            <person name="Sackton T.B."/>
            <person name="Larracuente A.M."/>
            <person name="Singh N.D."/>
            <person name="Abad J.P."/>
            <person name="Abt D.N."/>
            <person name="Adryan B."/>
            <person name="Aguade M."/>
            <person name="Akashi H."/>
            <person name="Anderson W.W."/>
            <person name="Aquadro C.F."/>
            <person name="Ardell D.H."/>
            <person name="Arguello R."/>
            <person name="Artieri C.G."/>
            <person name="Barbash D.A."/>
            <person name="Barker D."/>
            <person name="Barsanti P."/>
            <person name="Batterham P."/>
            <person name="Batzoglou S."/>
            <person name="Begun D."/>
            <person name="Bhutkar A."/>
            <person name="Blanco E."/>
            <person name="Bosak S.A."/>
            <person name="Bradley R.K."/>
            <person name="Brand A.D."/>
            <person name="Brent M.R."/>
            <person name="Brooks A.N."/>
            <person name="Brown R.H."/>
            <person name="Butlin R.K."/>
            <person name="Caggese C."/>
            <person name="Calvi B.R."/>
            <person name="Bernardo de Carvalho A."/>
            <person name="Caspi A."/>
            <person name="Castrezana S."/>
            <person name="Celniker S.E."/>
            <person name="Chang J.L."/>
            <person name="Chapple C."/>
            <person name="Chatterji S."/>
            <person name="Chinwalla A."/>
            <person name="Civetta A."/>
            <person name="Clifton S.W."/>
            <person name="Comeron J.M."/>
            <person name="Costello J.C."/>
            <person name="Coyne J.A."/>
            <person name="Daub J."/>
            <person name="David R.G."/>
            <person name="Delcher A.L."/>
            <person name="Delehaunty K."/>
            <person name="Do C.B."/>
            <person name="Ebling H."/>
            <person name="Edwards K."/>
            <person name="Eickbush T."/>
            <person name="Evans J.D."/>
            <person name="Filipski A."/>
            <person name="Findeiss S."/>
            <person name="Freyhult E."/>
            <person name="Fulton L."/>
            <person name="Fulton R."/>
            <person name="Garcia A.C."/>
            <person name="Gardiner A."/>
            <person name="Garfield D.A."/>
            <person name="Garvin B.E."/>
            <person name="Gibson G."/>
            <person name="Gilbert D."/>
            <person name="Gnerre S."/>
            <person name="Godfrey J."/>
            <person name="Good R."/>
            <person name="Gotea V."/>
            <person name="Gravely B."/>
            <person name="Greenberg A.J."/>
            <person name="Griffiths-Jones S."/>
            <person name="Gross S."/>
            <person name="Guigo R."/>
            <person name="Gustafson E.A."/>
            <person name="Haerty W."/>
            <person name="Hahn M.W."/>
            <person name="Halligan D.L."/>
            <person name="Halpern A.L."/>
            <person name="Halter G.M."/>
            <person name="Han M.V."/>
            <person name="Heger A."/>
            <person name="Hillier L."/>
            <person name="Hinrichs A.S."/>
            <person name="Holmes I."/>
            <person name="Hoskins R.A."/>
            <person name="Hubisz M.J."/>
            <person name="Hultmark D."/>
            <person name="Huntley M.A."/>
            <person name="Jaffe D.B."/>
            <person name="Jagadeeshan S."/>
            <person name="Jeck W.R."/>
            <person name="Johnson J."/>
            <person name="Jones C.D."/>
            <person name="Jordan W.C."/>
            <person name="Karpen G.H."/>
            <person name="Kataoka E."/>
            <person name="Keightley P.D."/>
            <person name="Kheradpour P."/>
            <person name="Kirkness E.F."/>
            <person name="Koerich L.B."/>
            <person name="Kristiansen K."/>
            <person name="Kudrna D."/>
            <person name="Kulathinal R.J."/>
            <person name="Kumar S."/>
            <person name="Kwok R."/>
            <person name="Lander E."/>
            <person name="Langley C.H."/>
            <person name="Lapoint R."/>
            <person name="Lazzaro B.P."/>
            <person name="Lee S.J."/>
            <person name="Levesque L."/>
            <person name="Li R."/>
            <person name="Lin C.F."/>
            <person name="Lin M.F."/>
            <person name="Lindblad-Toh K."/>
            <person name="Llopart A."/>
            <person name="Long M."/>
            <person name="Low L."/>
            <person name="Lozovsky E."/>
            <person name="Lu J."/>
            <person name="Luo M."/>
            <person name="Machado C.A."/>
            <person name="Makalowski W."/>
            <person name="Marzo M."/>
            <person name="Matsuda M."/>
            <person name="Matzkin L."/>
            <person name="McAllister B."/>
            <person name="McBride C.S."/>
            <person name="McKernan B."/>
            <person name="McKernan K."/>
            <person name="Mendez-Lago M."/>
            <person name="Minx P."/>
            <person name="Mollenhauer M.U."/>
            <person name="Montooth K."/>
            <person name="Mount S.M."/>
            <person name="Mu X."/>
            <person name="Myers E."/>
            <person name="Negre B."/>
            <person name="Newfeld S."/>
            <person name="Nielsen R."/>
            <person name="Noor M.A."/>
            <person name="O'Grady P."/>
            <person name="Pachter L."/>
            <person name="Papaceit M."/>
            <person name="Parisi M.J."/>
            <person name="Parisi M."/>
            <person name="Parts L."/>
            <person name="Pedersen J.S."/>
            <person name="Pesole G."/>
            <person name="Phillippy A.M."/>
            <person name="Ponting C.P."/>
            <person name="Pop M."/>
            <person name="Porcelli D."/>
            <person name="Powell J.R."/>
            <person name="Prohaska S."/>
            <person name="Pruitt K."/>
            <person name="Puig M."/>
            <person name="Quesneville H."/>
            <person name="Ram K.R."/>
            <person name="Rand D."/>
            <person name="Rasmussen M.D."/>
            <person name="Reed L.K."/>
            <person name="Reenan R."/>
            <person name="Reily A."/>
            <person name="Remington K.A."/>
            <person name="Rieger T.T."/>
            <person name="Ritchie M.G."/>
            <person name="Robin C."/>
            <person name="Rogers Y.H."/>
            <person name="Rohde C."/>
            <person name="Rozas J."/>
            <person name="Rubenfield M.J."/>
            <person name="Ruiz A."/>
            <person name="Russo S."/>
            <person name="Salzberg S.L."/>
            <person name="Sanchez-Gracia A."/>
            <person name="Saranga D.J."/>
            <person name="Sato H."/>
            <person name="Schaeffer S.W."/>
            <person name="Schatz M.C."/>
            <person name="Schlenke T."/>
            <person name="Schwartz R."/>
            <person name="Segarra C."/>
            <person name="Singh R.S."/>
            <person name="Sirot L."/>
            <person name="Sirota M."/>
            <person name="Sisneros N.B."/>
            <person name="Smith C.D."/>
            <person name="Smith T.F."/>
            <person name="Spieth J."/>
            <person name="Stage D.E."/>
            <person name="Stark A."/>
            <person name="Stephan W."/>
            <person name="Strausberg R.L."/>
            <person name="Strempel S."/>
            <person name="Sturgill D."/>
            <person name="Sutton G."/>
            <person name="Sutton G.G."/>
            <person name="Tao W."/>
            <person name="Teichmann S."/>
            <person name="Tobari Y.N."/>
            <person name="Tomimura Y."/>
            <person name="Tsolas J.M."/>
            <person name="Valente V.L."/>
            <person name="Venter E."/>
            <person name="Venter J.C."/>
            <person name="Vicario S."/>
            <person name="Vieira F.G."/>
            <person name="Vilella A.J."/>
            <person name="Villasante A."/>
            <person name="Walenz B."/>
            <person name="Wang J."/>
            <person name="Wasserman M."/>
            <person name="Watts T."/>
            <person name="Wilson D."/>
            <person name="Wilson R.K."/>
            <person name="Wing R.A."/>
            <person name="Wolfner M.F."/>
            <person name="Wong A."/>
            <person name="Wong G.K."/>
            <person name="Wu C.I."/>
            <person name="Wu G."/>
            <person name="Yamamoto D."/>
            <person name="Yang H.P."/>
            <person name="Yang S.P."/>
            <person name="Yorke J.A."/>
            <person name="Yoshida K."/>
            <person name="Zdobnov E."/>
            <person name="Zhang P."/>
            <person name="Zhang Y."/>
            <person name="Zimin A.V."/>
            <person name="Baldwin J."/>
            <person name="Abdouelleil A."/>
            <person name="Abdulkadir J."/>
            <person name="Abebe A."/>
            <person name="Abera B."/>
            <person name="Abreu J."/>
            <person name="Acer S.C."/>
            <person name="Aftuck L."/>
            <person name="Alexander A."/>
            <person name="An P."/>
            <person name="Anderson E."/>
            <person name="Anderson S."/>
            <person name="Arachi H."/>
            <person name="Azer M."/>
            <person name="Bachantsang P."/>
            <person name="Barry A."/>
            <person name="Bayul T."/>
            <person name="Berlin A."/>
            <person name="Bessette D."/>
            <person name="Bloom T."/>
            <person name="Blye J."/>
            <person name="Boguslavskiy L."/>
            <person name="Bonnet C."/>
            <person name="Boukhgalter B."/>
            <person name="Bourzgui I."/>
            <person name="Brown A."/>
            <person name="Cahill P."/>
            <person name="Channer S."/>
            <person name="Cheshatsang Y."/>
            <person name="Chuda L."/>
            <person name="Citroen M."/>
            <person name="Collymore A."/>
            <person name="Cooke P."/>
            <person name="Costello M."/>
            <person name="D'Aco K."/>
            <person name="Daza R."/>
            <person name="De Haan G."/>
            <person name="DeGray S."/>
            <person name="DeMaso C."/>
            <person name="Dhargay N."/>
            <person name="Dooley K."/>
            <person name="Dooley E."/>
            <person name="Doricent M."/>
            <person name="Dorje P."/>
            <person name="Dorjee K."/>
            <person name="Dupes A."/>
            <person name="Elong R."/>
            <person name="Falk J."/>
            <person name="Farina A."/>
            <person name="Faro S."/>
            <person name="Ferguson D."/>
            <person name="Fisher S."/>
            <person name="Foley C.D."/>
            <person name="Franke A."/>
            <person name="Friedrich D."/>
            <person name="Gadbois L."/>
            <person name="Gearin G."/>
            <person name="Gearin C.R."/>
            <person name="Giannoukos G."/>
            <person name="Goode T."/>
            <person name="Graham J."/>
            <person name="Grandbois E."/>
            <person name="Grewal S."/>
            <person name="Gyaltsen K."/>
            <person name="Hafez N."/>
            <person name="Hagos B."/>
            <person name="Hall J."/>
            <person name="Henson C."/>
            <person name="Hollinger A."/>
            <person name="Honan T."/>
            <person name="Huard M.D."/>
            <person name="Hughes L."/>
            <person name="Hurhula B."/>
            <person name="Husby M.E."/>
            <person name="Kamat A."/>
            <person name="Kanga B."/>
            <person name="Kashin S."/>
            <person name="Khazanovich D."/>
            <person name="Kisner P."/>
            <person name="Lance K."/>
            <person name="Lara M."/>
            <person name="Lee W."/>
            <person name="Lennon N."/>
            <person name="Letendre F."/>
            <person name="LeVine R."/>
            <person name="Lipovsky A."/>
            <person name="Liu X."/>
            <person name="Liu J."/>
            <person name="Liu S."/>
            <person name="Lokyitsang T."/>
            <person name="Lokyitsang Y."/>
            <person name="Lubonja R."/>
            <person name="Lui A."/>
            <person name="MacDonald P."/>
            <person name="Magnisalis V."/>
            <person name="Maru K."/>
            <person name="Matthews C."/>
            <person name="McCusker W."/>
            <person name="McDonough S."/>
            <person name="Mehta T."/>
            <person name="Meldrim J."/>
            <person name="Meneus L."/>
            <person name="Mihai O."/>
            <person name="Mihalev A."/>
            <person name="Mihova T."/>
            <person name="Mittelman R."/>
            <person name="Mlenga V."/>
            <person name="Montmayeur A."/>
            <person name="Mulrain L."/>
            <person name="Navidi A."/>
            <person name="Naylor J."/>
            <person name="Negash T."/>
            <person name="Nguyen T."/>
            <person name="Nguyen N."/>
            <person name="Nicol R."/>
            <person name="Norbu C."/>
            <person name="Norbu N."/>
            <person name="Novod N."/>
            <person name="O'Neill B."/>
            <person name="Osman S."/>
            <person name="Markiewicz E."/>
            <person name="Oyono O.L."/>
            <person name="Patti C."/>
            <person name="Phunkhang P."/>
            <person name="Pierre F."/>
            <person name="Priest M."/>
            <person name="Raghuraman S."/>
            <person name="Rege F."/>
            <person name="Reyes R."/>
            <person name="Rise C."/>
            <person name="Rogov P."/>
            <person name="Ross K."/>
            <person name="Ryan E."/>
            <person name="Settipalli S."/>
            <person name="Shea T."/>
            <person name="Sherpa N."/>
            <person name="Shi L."/>
            <person name="Shih D."/>
            <person name="Sparrow T."/>
            <person name="Spaulding J."/>
            <person name="Stalker J."/>
            <person name="Stange-Thomann N."/>
            <person name="Stavropoulos S."/>
            <person name="Stone C."/>
            <person name="Strader C."/>
            <person name="Tesfaye S."/>
            <person name="Thomson T."/>
            <person name="Thoulutsang Y."/>
            <person name="Thoulutsang D."/>
            <person name="Topham K."/>
            <person name="Topping I."/>
            <person name="Tsamla T."/>
            <person name="Vassiliev H."/>
            <person name="Vo A."/>
            <person name="Wangchuk T."/>
            <person name="Wangdi T."/>
            <person name="Weiand M."/>
            <person name="Wilkinson J."/>
            <person name="Wilson A."/>
            <person name="Yadav S."/>
            <person name="Young G."/>
            <person name="Yu Q."/>
            <person name="Zembek L."/>
            <person name="Zhong D."/>
            <person name="Zimmer A."/>
            <person name="Zwirko Z."/>
            <person name="Jaffe D.B."/>
            <person name="Alvarez P."/>
            <person name="Brockman W."/>
            <person name="Butler J."/>
            <person name="Chin C."/>
            <person name="Gnerre S."/>
            <person name="Grabherr M."/>
            <person name="Kleber M."/>
            <person name="Mauceli E."/>
            <person name="MacCallum I."/>
        </authorList>
    </citation>
    <scope>NUCLEOTIDE SEQUENCE [LARGE SCALE GENOMIC DNA]</scope>
    <source>
        <strain evidence="2">MSH-3 / Tucson 14011-0111.49</strain>
    </source>
</reference>
<dbReference type="Proteomes" id="UP000008744">
    <property type="component" value="Unassembled WGS sequence"/>
</dbReference>
<gene>
    <name evidence="1" type="primary">Dper\GL20545</name>
    <name evidence="1" type="ORF">Dper_GL20545</name>
</gene>
<dbReference type="EMBL" id="CH479180">
    <property type="protein sequence ID" value="EDW28277.1"/>
    <property type="molecule type" value="Genomic_DNA"/>
</dbReference>
<protein>
    <submittedName>
        <fullName evidence="1">GL20545</fullName>
    </submittedName>
</protein>
<keyword evidence="2" id="KW-1185">Reference proteome</keyword>